<proteinExistence type="predicted"/>
<dbReference type="Proteomes" id="UP000006339">
    <property type="component" value="Unassembled WGS sequence"/>
</dbReference>
<organism evidence="1 2">
    <name type="scientific">Leptospira kirschneri str. 200802841</name>
    <dbReference type="NCBI Taxonomy" id="1193047"/>
    <lineage>
        <taxon>Bacteria</taxon>
        <taxon>Pseudomonadati</taxon>
        <taxon>Spirochaetota</taxon>
        <taxon>Spirochaetia</taxon>
        <taxon>Leptospirales</taxon>
        <taxon>Leptospiraceae</taxon>
        <taxon>Leptospira</taxon>
    </lineage>
</organism>
<sequence>MNVGTLIFRKIFPYIEFIINRVFEKLIFFCFYIELILKPQRILRDNSLEIFNKMQ</sequence>
<dbReference type="AntiFam" id="ANF00055">
    <property type="entry name" value="Translation of DNA repeat"/>
</dbReference>
<protein>
    <submittedName>
        <fullName evidence="1">SLEI domain protein, PF07620 family</fullName>
    </submittedName>
</protein>
<gene>
    <name evidence="1" type="ORF">LEP1GSC131_4186</name>
</gene>
<keyword evidence="2" id="KW-1185">Reference proteome</keyword>
<comment type="caution">
    <text evidence="1">The sequence shown here is derived from an EMBL/GenBank/DDBJ whole genome shotgun (WGS) entry which is preliminary data.</text>
</comment>
<evidence type="ECO:0000313" key="1">
    <source>
        <dbReference type="EMBL" id="EKO52147.1"/>
    </source>
</evidence>
<dbReference type="AlphaFoldDB" id="A0A828Y9N9"/>
<accession>A0A828Y9N9</accession>
<reference evidence="1" key="1">
    <citation type="submission" date="2012-10" db="EMBL/GenBank/DDBJ databases">
        <authorList>
            <person name="Harkins D.M."/>
            <person name="Durkin A.S."/>
            <person name="Brinkac L.M."/>
            <person name="Selengut J.D."/>
            <person name="Sanka R."/>
            <person name="DePew J."/>
            <person name="Purushe J."/>
            <person name="Picardeau M."/>
            <person name="Werts C."/>
            <person name="Goarant C."/>
            <person name="Vinetz J.M."/>
            <person name="Sutton G.G."/>
            <person name="Nelson W.C."/>
            <person name="Fouts D.E."/>
        </authorList>
    </citation>
    <scope>NUCLEOTIDE SEQUENCE [LARGE SCALE GENOMIC DNA]</scope>
    <source>
        <strain evidence="1">200802841</strain>
    </source>
</reference>
<evidence type="ECO:0000313" key="2">
    <source>
        <dbReference type="Proteomes" id="UP000006339"/>
    </source>
</evidence>
<dbReference type="EMBL" id="AKWH02000029">
    <property type="protein sequence ID" value="EKO52147.1"/>
    <property type="molecule type" value="Genomic_DNA"/>
</dbReference>
<name>A0A828Y9N9_9LEPT</name>